<gene>
    <name evidence="1" type="ORF">BGZ96_002139</name>
</gene>
<dbReference type="Gene3D" id="3.80.10.10">
    <property type="entry name" value="Ribonuclease Inhibitor"/>
    <property type="match status" value="1"/>
</dbReference>
<accession>A0ABQ7JLA1</accession>
<dbReference type="EMBL" id="JAAAIM010001395">
    <property type="protein sequence ID" value="KAG0278947.1"/>
    <property type="molecule type" value="Genomic_DNA"/>
</dbReference>
<organism evidence="1 2">
    <name type="scientific">Linnemannia gamsii</name>
    <dbReference type="NCBI Taxonomy" id="64522"/>
    <lineage>
        <taxon>Eukaryota</taxon>
        <taxon>Fungi</taxon>
        <taxon>Fungi incertae sedis</taxon>
        <taxon>Mucoromycota</taxon>
        <taxon>Mortierellomycotina</taxon>
        <taxon>Mortierellomycetes</taxon>
        <taxon>Mortierellales</taxon>
        <taxon>Mortierellaceae</taxon>
        <taxon>Linnemannia</taxon>
    </lineage>
</organism>
<reference evidence="1 2" key="1">
    <citation type="journal article" date="2020" name="Fungal Divers.">
        <title>Resolving the Mortierellaceae phylogeny through synthesis of multi-gene phylogenetics and phylogenomics.</title>
        <authorList>
            <person name="Vandepol N."/>
            <person name="Liber J."/>
            <person name="Desiro A."/>
            <person name="Na H."/>
            <person name="Kennedy M."/>
            <person name="Barry K."/>
            <person name="Grigoriev I.V."/>
            <person name="Miller A.N."/>
            <person name="O'Donnell K."/>
            <person name="Stajich J.E."/>
            <person name="Bonito G."/>
        </authorList>
    </citation>
    <scope>NUCLEOTIDE SEQUENCE [LARGE SCALE GENOMIC DNA]</scope>
    <source>
        <strain evidence="1 2">AD045</strain>
    </source>
</reference>
<dbReference type="Proteomes" id="UP001194696">
    <property type="component" value="Unassembled WGS sequence"/>
</dbReference>
<proteinExistence type="predicted"/>
<name>A0ABQ7JLA1_9FUNG</name>
<evidence type="ECO:0008006" key="3">
    <source>
        <dbReference type="Google" id="ProtNLM"/>
    </source>
</evidence>
<evidence type="ECO:0000313" key="1">
    <source>
        <dbReference type="EMBL" id="KAG0278947.1"/>
    </source>
</evidence>
<sequence length="602" mass="68371">MSKSNPATSDGRGSGRCKLCIRRRRRGDRQFNSVEQEGRNYESQPNVLVNRDMNTLFNPQLWSTLVVYYDNQTSLIWTSGAFKRNVLLLRTLSVRSAIDFQVLKFLFLITPYSTSFNLTSFDVSRGQTGHDMDEGVLVLLKSSPQLQHLRLQGFLGHRIQSQLNTIIQFLPKLRSLHLFQMTGYFPRPVILRDFLEALPSKLEVLALALGCNEREVDNDVRILKAMSAAAVESRPHPKLKFFHFKVSSYGDRDKKSVLPFVLIPFLEGSPNLEVVDDTTTGNRPEASWLFQHTAIVNVVSEIFGVRLFQQFDVDGREGLQDDLILARSILEPGNAITVVETATADETRTQGCRGAWRWLKFSHIPVFGPATRRAIVEAASRPGFQQLTSVSSGTISSMDMQSILHNGRSLRYVQLDSLPTLLVADMKRSNWSCKWLRTLHVQIGGIPRPDIQTDYRGEPIPAGTRSHSESVEESRMVQRRVYARLATLECLEELCLGGHSPVSELVVTTIKDRESDKVESVYYDPGLQQTCLEWTLASGLGELAPLRYLRVLGLKNMEHRVDLVDLKWMRRHWPGMLMVEVEEQLLLESNDTPLEPGRQRFF</sequence>
<comment type="caution">
    <text evidence="1">The sequence shown here is derived from an EMBL/GenBank/DDBJ whole genome shotgun (WGS) entry which is preliminary data.</text>
</comment>
<evidence type="ECO:0000313" key="2">
    <source>
        <dbReference type="Proteomes" id="UP001194696"/>
    </source>
</evidence>
<protein>
    <recommendedName>
        <fullName evidence="3">F-box domain-containing protein</fullName>
    </recommendedName>
</protein>
<keyword evidence="2" id="KW-1185">Reference proteome</keyword>
<dbReference type="InterPro" id="IPR032675">
    <property type="entry name" value="LRR_dom_sf"/>
</dbReference>